<dbReference type="InterPro" id="IPR043129">
    <property type="entry name" value="ATPase_NBD"/>
</dbReference>
<evidence type="ECO:0000256" key="6">
    <source>
        <dbReference type="ARBA" id="ARBA00022840"/>
    </source>
</evidence>
<dbReference type="SUPFAM" id="SSF53067">
    <property type="entry name" value="Actin-like ATPase domain"/>
    <property type="match status" value="2"/>
</dbReference>
<keyword evidence="7 9" id="KW-0346">Stress response</keyword>
<dbReference type="PROSITE" id="PS00329">
    <property type="entry name" value="HSP70_2"/>
    <property type="match status" value="1"/>
</dbReference>
<evidence type="ECO:0000313" key="14">
    <source>
        <dbReference type="Proteomes" id="UP001310022"/>
    </source>
</evidence>
<feature type="modified residue" description="Phosphothreonine; by autocatalysis" evidence="9">
    <location>
        <position position="199"/>
    </location>
</feature>
<evidence type="ECO:0000256" key="8">
    <source>
        <dbReference type="ARBA" id="ARBA00023186"/>
    </source>
</evidence>
<keyword evidence="5 9" id="KW-0547">Nucleotide-binding</keyword>
<dbReference type="Gene3D" id="2.60.34.10">
    <property type="entry name" value="Substrate Binding Domain Of DNAk, Chain A, domain 1"/>
    <property type="match status" value="1"/>
</dbReference>
<evidence type="ECO:0000256" key="5">
    <source>
        <dbReference type="ARBA" id="ARBA00022741"/>
    </source>
</evidence>
<dbReference type="PRINTS" id="PR00301">
    <property type="entry name" value="HEATSHOCK70"/>
</dbReference>
<reference evidence="13 14" key="1">
    <citation type="submission" date="2021-12" db="EMBL/GenBank/DDBJ databases">
        <title>Genome sequencing of bacteria with rrn-lacking chromosome and rrn-plasmid.</title>
        <authorList>
            <person name="Anda M."/>
            <person name="Iwasaki W."/>
        </authorList>
    </citation>
    <scope>NUCLEOTIDE SEQUENCE [LARGE SCALE GENOMIC DNA]</scope>
    <source>
        <strain evidence="13 14">NBRC 15940</strain>
    </source>
</reference>
<evidence type="ECO:0000256" key="1">
    <source>
        <dbReference type="ARBA" id="ARBA00002290"/>
    </source>
</evidence>
<comment type="caution">
    <text evidence="13">The sequence shown here is derived from an EMBL/GenBank/DDBJ whole genome shotgun (WGS) entry which is preliminary data.</text>
</comment>
<dbReference type="EMBL" id="BQKE01000001">
    <property type="protein sequence ID" value="GJM59759.1"/>
    <property type="molecule type" value="Genomic_DNA"/>
</dbReference>
<dbReference type="NCBIfam" id="TIGR02350">
    <property type="entry name" value="prok_dnaK"/>
    <property type="match status" value="1"/>
</dbReference>
<dbReference type="Pfam" id="PF00012">
    <property type="entry name" value="HSP70"/>
    <property type="match status" value="1"/>
</dbReference>
<dbReference type="PANTHER" id="PTHR19375">
    <property type="entry name" value="HEAT SHOCK PROTEIN 70KDA"/>
    <property type="match status" value="1"/>
</dbReference>
<dbReference type="GO" id="GO:0005737">
    <property type="term" value="C:cytoplasm"/>
    <property type="evidence" value="ECO:0007669"/>
    <property type="project" value="UniProtKB-ARBA"/>
</dbReference>
<evidence type="ECO:0000256" key="12">
    <source>
        <dbReference type="SAM" id="MobiDB-lite"/>
    </source>
</evidence>
<gene>
    <name evidence="9 13" type="primary">dnaK</name>
    <name evidence="13" type="ORF">PEDI_03110</name>
</gene>
<dbReference type="NCBIfam" id="NF001413">
    <property type="entry name" value="PRK00290.1"/>
    <property type="match status" value="1"/>
</dbReference>
<accession>A0AAN4VTF1</accession>
<dbReference type="SUPFAM" id="SSF100920">
    <property type="entry name" value="Heat shock protein 70kD (HSP70), peptide-binding domain"/>
    <property type="match status" value="1"/>
</dbReference>
<name>A0AAN4VTF1_9BACT</name>
<evidence type="ECO:0000256" key="7">
    <source>
        <dbReference type="ARBA" id="ARBA00023016"/>
    </source>
</evidence>
<dbReference type="FunFam" id="3.30.420.40:FF:000004">
    <property type="entry name" value="Molecular chaperone DnaK"/>
    <property type="match status" value="1"/>
</dbReference>
<dbReference type="InterPro" id="IPR013126">
    <property type="entry name" value="Hsp_70_fam"/>
</dbReference>
<dbReference type="InterPro" id="IPR012725">
    <property type="entry name" value="Chaperone_DnaK"/>
</dbReference>
<keyword evidence="11" id="KW-0175">Coiled coil</keyword>
<dbReference type="RefSeq" id="WP_053406122.1">
    <property type="nucleotide sequence ID" value="NZ_BQKE01000001.1"/>
</dbReference>
<dbReference type="PROSITE" id="PS01036">
    <property type="entry name" value="HSP70_3"/>
    <property type="match status" value="1"/>
</dbReference>
<dbReference type="GO" id="GO:0051082">
    <property type="term" value="F:unfolded protein binding"/>
    <property type="evidence" value="ECO:0007669"/>
    <property type="project" value="InterPro"/>
</dbReference>
<dbReference type="AlphaFoldDB" id="A0AAN4VTF1"/>
<dbReference type="Gene3D" id="1.20.1270.10">
    <property type="match status" value="1"/>
</dbReference>
<dbReference type="InterPro" id="IPR029048">
    <property type="entry name" value="HSP70_C_sf"/>
</dbReference>
<keyword evidence="4 9" id="KW-0597">Phosphoprotein</keyword>
<feature type="compositionally biased region" description="Low complexity" evidence="12">
    <location>
        <begin position="598"/>
        <end position="621"/>
    </location>
</feature>
<comment type="function">
    <text evidence="1 9">Acts as a chaperone.</text>
</comment>
<evidence type="ECO:0000256" key="3">
    <source>
        <dbReference type="ARBA" id="ARBA00014415"/>
    </source>
</evidence>
<organism evidence="13 14">
    <name type="scientific">Persicobacter diffluens</name>
    <dbReference type="NCBI Taxonomy" id="981"/>
    <lineage>
        <taxon>Bacteria</taxon>
        <taxon>Pseudomonadati</taxon>
        <taxon>Bacteroidota</taxon>
        <taxon>Cytophagia</taxon>
        <taxon>Cytophagales</taxon>
        <taxon>Persicobacteraceae</taxon>
        <taxon>Persicobacter</taxon>
    </lineage>
</organism>
<feature type="region of interest" description="Disordered" evidence="12">
    <location>
        <begin position="598"/>
        <end position="641"/>
    </location>
</feature>
<dbReference type="InterPro" id="IPR029047">
    <property type="entry name" value="HSP70_peptide-bd_sf"/>
</dbReference>
<evidence type="ECO:0000256" key="11">
    <source>
        <dbReference type="SAM" id="Coils"/>
    </source>
</evidence>
<protein>
    <recommendedName>
        <fullName evidence="3 9">Chaperone protein DnaK</fullName>
    </recommendedName>
    <alternativeName>
        <fullName evidence="9">HSP70</fullName>
    </alternativeName>
    <alternativeName>
        <fullName evidence="9">Heat shock 70 kDa protein</fullName>
    </alternativeName>
    <alternativeName>
        <fullName evidence="9">Heat shock protein 70</fullName>
    </alternativeName>
</protein>
<dbReference type="Gene3D" id="3.30.420.40">
    <property type="match status" value="2"/>
</dbReference>
<dbReference type="GO" id="GO:0140662">
    <property type="term" value="F:ATP-dependent protein folding chaperone"/>
    <property type="evidence" value="ECO:0007669"/>
    <property type="project" value="InterPro"/>
</dbReference>
<dbReference type="GO" id="GO:0005524">
    <property type="term" value="F:ATP binding"/>
    <property type="evidence" value="ECO:0007669"/>
    <property type="project" value="UniProtKB-UniRule"/>
</dbReference>
<proteinExistence type="evidence at transcript level"/>
<keyword evidence="8 9" id="KW-0143">Chaperone</keyword>
<evidence type="ECO:0000256" key="4">
    <source>
        <dbReference type="ARBA" id="ARBA00022553"/>
    </source>
</evidence>
<dbReference type="FunFam" id="3.90.640.10:FF:000003">
    <property type="entry name" value="Molecular chaperone DnaK"/>
    <property type="match status" value="1"/>
</dbReference>
<dbReference type="HAMAP" id="MF_00332">
    <property type="entry name" value="DnaK"/>
    <property type="match status" value="1"/>
</dbReference>
<comment type="similarity">
    <text evidence="2 9 10">Belongs to the heat shock protein 70 family.</text>
</comment>
<keyword evidence="6 9" id="KW-0067">ATP-binding</keyword>
<evidence type="ECO:0000313" key="13">
    <source>
        <dbReference type="EMBL" id="GJM59759.1"/>
    </source>
</evidence>
<dbReference type="Gene3D" id="3.90.640.10">
    <property type="entry name" value="Actin, Chain A, domain 4"/>
    <property type="match status" value="1"/>
</dbReference>
<keyword evidence="14" id="KW-1185">Reference proteome</keyword>
<comment type="induction">
    <text evidence="9">By stress conditions e.g. heat shock.</text>
</comment>
<dbReference type="FunFam" id="1.20.1270.10:FF:000001">
    <property type="entry name" value="Molecular chaperone DnaK"/>
    <property type="match status" value="1"/>
</dbReference>
<dbReference type="FunFam" id="3.30.420.40:FF:000020">
    <property type="entry name" value="Chaperone protein HscA homolog"/>
    <property type="match status" value="1"/>
</dbReference>
<evidence type="ECO:0000256" key="2">
    <source>
        <dbReference type="ARBA" id="ARBA00007381"/>
    </source>
</evidence>
<feature type="coiled-coil region" evidence="11">
    <location>
        <begin position="503"/>
        <end position="531"/>
    </location>
</feature>
<dbReference type="InterPro" id="IPR018181">
    <property type="entry name" value="Heat_shock_70_CS"/>
</dbReference>
<dbReference type="Proteomes" id="UP001310022">
    <property type="component" value="Unassembled WGS sequence"/>
</dbReference>
<evidence type="ECO:0000256" key="9">
    <source>
        <dbReference type="HAMAP-Rule" id="MF_00332"/>
    </source>
</evidence>
<dbReference type="FunFam" id="2.60.34.10:FF:000014">
    <property type="entry name" value="Chaperone protein DnaK HSP70"/>
    <property type="match status" value="1"/>
</dbReference>
<sequence length="641" mass="68511">MGKIIGIDLGTTNSCVAVMEGNEPVVIQNAEGHRTTPSIIGFLDNGNGERKVGEPAKRQAITNPVNTIASVKRFMGKKYSEVSTEAKEVAYQVEQGANDTVRVKIGDRQYTAQELSAVILQKMKSTAEDFLGTEVTEAVITVPAYFNDAERQATKEAGQIAGLDVKRIINEPTAAALAYGLDKKMDDQKIAVYDLGGGTFDISILELGDGVFEVLSTNGDVHLGGDNFDQVIINWLAESFLSDHNVDLRKDPMALQRLKEAAEKAKIELSSSTSTEINLPYIMPIDGIPQHLVKSLSRAQFEQLADDLVRRSMDPVKQALNDAGLSTSDIDEVILVGGSTRIPVIQESVEKFFGKKPSKGVNPDEVVAIGAAIQGGVLTGDVKDVLLLDVTPLSLGIETMGGVMTKLIESNTTIPTKKSETFSTAADNQPSVEIHVLQGERPMAAHNKTIGRFQLTDIPPAPRGVPQIEVTFDIDANGIMHVSAKDKGTGKEQKIKIEASSGLSDEEINRMKEEAKANEAADKEAKEKVEKVNQADSLVFQTEKQLKEFGDKLSEGNKKAIEDALATLKTAHASGDVAQIDPAMEGLNKAWEAASQELYQAQQEAQGGAQPGPDAGANAGAGAAGGDTGSSAEDVDFEEVK</sequence>
<evidence type="ECO:0000256" key="10">
    <source>
        <dbReference type="RuleBase" id="RU003322"/>
    </source>
</evidence>
<dbReference type="NCBIfam" id="NF003520">
    <property type="entry name" value="PRK05183.1"/>
    <property type="match status" value="1"/>
</dbReference>
<dbReference type="PROSITE" id="PS00297">
    <property type="entry name" value="HSP70_1"/>
    <property type="match status" value="1"/>
</dbReference>
<dbReference type="CDD" id="cd10234">
    <property type="entry name" value="ASKHA_NBD_HSP70_DnaK-like"/>
    <property type="match status" value="1"/>
</dbReference>